<proteinExistence type="inferred from homology"/>
<dbReference type="InterPro" id="IPR030388">
    <property type="entry name" value="G_ERA_dom"/>
</dbReference>
<dbReference type="Proteomes" id="UP001057375">
    <property type="component" value="Unassembled WGS sequence"/>
</dbReference>
<reference evidence="4" key="1">
    <citation type="submission" date="2022-03" db="EMBL/GenBank/DDBJ databases">
        <title>Draft genome sequence of Aduncisulcus paluster, a free-living microaerophilic Fornicata.</title>
        <authorList>
            <person name="Yuyama I."/>
            <person name="Kume K."/>
            <person name="Tamura T."/>
            <person name="Inagaki Y."/>
            <person name="Hashimoto T."/>
        </authorList>
    </citation>
    <scope>NUCLEOTIDE SEQUENCE</scope>
    <source>
        <strain evidence="4">NY0171</strain>
    </source>
</reference>
<feature type="domain" description="Era-type G" evidence="3">
    <location>
        <begin position="185"/>
        <end position="273"/>
    </location>
</feature>
<sequence>QDEVAPVEELGDKTFRVSARLPIEDLGELYGIEFDEDLDVETVGGLLALDLGRVPLPGVKVASHGLLLQAEGGPNTRGRVRIGTILLDAEDNKLVVLARGAMGRAEAKSGAAVRDGDGRTYAGAPVALSVLSLTALQAAVAAAVSSGASAIEAAVLVGGSHEDPGIAAVRELSPSATVIVTDRTGSGFVCFVGRPNTGKSTLTNALVGQKVAITSNRPQTTRHTIRGIVHRENFQIVLVDTPGLHRPRTLLGQRLNDLVRDTYSEVDVIGLCI</sequence>
<dbReference type="Gene3D" id="3.30.465.10">
    <property type="match status" value="1"/>
</dbReference>
<dbReference type="PANTHER" id="PTHR42698:SF1">
    <property type="entry name" value="GTPASE ERA, MITOCHONDRIAL"/>
    <property type="match status" value="1"/>
</dbReference>
<dbReference type="Pfam" id="PF03471">
    <property type="entry name" value="CorC_HlyC"/>
    <property type="match status" value="1"/>
</dbReference>
<dbReference type="InterPro" id="IPR005662">
    <property type="entry name" value="GTPase_Era-like"/>
</dbReference>
<dbReference type="NCBIfam" id="TIGR00231">
    <property type="entry name" value="small_GTP"/>
    <property type="match status" value="1"/>
</dbReference>
<dbReference type="CDD" id="cd04163">
    <property type="entry name" value="Era"/>
    <property type="match status" value="1"/>
</dbReference>
<evidence type="ECO:0000259" key="3">
    <source>
        <dbReference type="PROSITE" id="PS51713"/>
    </source>
</evidence>
<dbReference type="InterPro" id="IPR006073">
    <property type="entry name" value="GTP-bd"/>
</dbReference>
<protein>
    <submittedName>
        <fullName evidence="4">UPF0053 protein Mb2387c</fullName>
    </submittedName>
</protein>
<organism evidence="4 5">
    <name type="scientific">Aduncisulcus paluster</name>
    <dbReference type="NCBI Taxonomy" id="2918883"/>
    <lineage>
        <taxon>Eukaryota</taxon>
        <taxon>Metamonada</taxon>
        <taxon>Carpediemonas-like organisms</taxon>
        <taxon>Aduncisulcus</taxon>
    </lineage>
</organism>
<accession>A0ABQ5KIX4</accession>
<dbReference type="Gene3D" id="3.40.140.10">
    <property type="entry name" value="Cytidine Deaminase, domain 2"/>
    <property type="match status" value="1"/>
</dbReference>
<dbReference type="SMART" id="SM01091">
    <property type="entry name" value="CorC_HlyC"/>
    <property type="match status" value="1"/>
</dbReference>
<dbReference type="Pfam" id="PF01926">
    <property type="entry name" value="MMR_HSR1"/>
    <property type="match status" value="1"/>
</dbReference>
<dbReference type="PANTHER" id="PTHR42698">
    <property type="entry name" value="GTPASE ERA"/>
    <property type="match status" value="1"/>
</dbReference>
<name>A0ABQ5KIX4_9EUKA</name>
<comment type="similarity">
    <text evidence="1 2">Belongs to the TRAFAC class TrmE-Era-EngA-EngB-Septin-like GTPase superfamily. Era GTPase family.</text>
</comment>
<keyword evidence="5" id="KW-1185">Reference proteome</keyword>
<dbReference type="InterPro" id="IPR016169">
    <property type="entry name" value="FAD-bd_PCMH_sub2"/>
</dbReference>
<dbReference type="InterPro" id="IPR005225">
    <property type="entry name" value="Small_GTP-bd"/>
</dbReference>
<gene>
    <name evidence="4" type="ORF">ADUPG1_001740</name>
</gene>
<evidence type="ECO:0000256" key="1">
    <source>
        <dbReference type="ARBA" id="ARBA00007921"/>
    </source>
</evidence>
<dbReference type="EMBL" id="BQXS01001645">
    <property type="protein sequence ID" value="GKT30880.1"/>
    <property type="molecule type" value="Genomic_DNA"/>
</dbReference>
<evidence type="ECO:0000313" key="5">
    <source>
        <dbReference type="Proteomes" id="UP001057375"/>
    </source>
</evidence>
<comment type="caution">
    <text evidence="4">The sequence shown here is derived from an EMBL/GenBank/DDBJ whole genome shotgun (WGS) entry which is preliminary data.</text>
</comment>
<dbReference type="InterPro" id="IPR027417">
    <property type="entry name" value="P-loop_NTPase"/>
</dbReference>
<evidence type="ECO:0000256" key="2">
    <source>
        <dbReference type="PROSITE-ProRule" id="PRU01050"/>
    </source>
</evidence>
<dbReference type="InterPro" id="IPR036318">
    <property type="entry name" value="FAD-bd_PCMH-like_sf"/>
</dbReference>
<dbReference type="SUPFAM" id="SSF53927">
    <property type="entry name" value="Cytidine deaminase-like"/>
    <property type="match status" value="1"/>
</dbReference>
<dbReference type="Gene3D" id="3.40.50.300">
    <property type="entry name" value="P-loop containing nucleotide triphosphate hydrolases"/>
    <property type="match status" value="1"/>
</dbReference>
<dbReference type="InterPro" id="IPR016193">
    <property type="entry name" value="Cytidine_deaminase-like"/>
</dbReference>
<dbReference type="InterPro" id="IPR005170">
    <property type="entry name" value="Transptr-assoc_dom"/>
</dbReference>
<dbReference type="PROSITE" id="PS51713">
    <property type="entry name" value="G_ERA"/>
    <property type="match status" value="1"/>
</dbReference>
<dbReference type="SUPFAM" id="SSF56176">
    <property type="entry name" value="FAD-binding/transporter-associated domain-like"/>
    <property type="match status" value="1"/>
</dbReference>
<dbReference type="SUPFAM" id="SSF52540">
    <property type="entry name" value="P-loop containing nucleoside triphosphate hydrolases"/>
    <property type="match status" value="1"/>
</dbReference>
<feature type="non-terminal residue" evidence="4">
    <location>
        <position position="273"/>
    </location>
</feature>
<feature type="non-terminal residue" evidence="4">
    <location>
        <position position="1"/>
    </location>
</feature>
<comment type="caution">
    <text evidence="2">Lacks conserved residue(s) required for the propagation of feature annotation.</text>
</comment>
<evidence type="ECO:0000313" key="4">
    <source>
        <dbReference type="EMBL" id="GKT30880.1"/>
    </source>
</evidence>